<comment type="caution">
    <text evidence="10">The sequence shown here is derived from an EMBL/GenBank/DDBJ whole genome shotgun (WGS) entry which is preliminary data.</text>
</comment>
<evidence type="ECO:0000313" key="10">
    <source>
        <dbReference type="EMBL" id="KAF3054262.1"/>
    </source>
</evidence>
<reference evidence="10 11" key="1">
    <citation type="submission" date="2019-08" db="EMBL/GenBank/DDBJ databases">
        <title>High quality draft denovo assembly of Nylanderia fulva.</title>
        <authorList>
            <person name="Vargo E.L."/>
            <person name="Tarone A.M."/>
            <person name="Konganti K.R."/>
        </authorList>
    </citation>
    <scope>NUCLEOTIDE SEQUENCE [LARGE SCALE GENOMIC DNA]</scope>
    <source>
        <strain evidence="10">TAMU-Nful-2015</strain>
        <tissue evidence="10">Whole body</tissue>
    </source>
</reference>
<dbReference type="EMBL" id="SGBU01000641">
    <property type="protein sequence ID" value="KAF3054262.1"/>
    <property type="molecule type" value="Genomic_DNA"/>
</dbReference>
<accession>A0A6G1LNX5</accession>
<evidence type="ECO:0000256" key="5">
    <source>
        <dbReference type="ARBA" id="ARBA00022989"/>
    </source>
</evidence>
<dbReference type="GO" id="GO:0005886">
    <property type="term" value="C:plasma membrane"/>
    <property type="evidence" value="ECO:0007669"/>
    <property type="project" value="UniProtKB-SubCell"/>
</dbReference>
<comment type="subcellular location">
    <subcellularLocation>
        <location evidence="9">Cell membrane</location>
        <topology evidence="9">Multi-pass membrane protein</topology>
    </subcellularLocation>
    <subcellularLocation>
        <location evidence="1">Membrane</location>
        <topology evidence="1">Multi-pass membrane protein</topology>
    </subcellularLocation>
</comment>
<evidence type="ECO:0000256" key="1">
    <source>
        <dbReference type="ARBA" id="ARBA00004141"/>
    </source>
</evidence>
<evidence type="ECO:0000256" key="8">
    <source>
        <dbReference type="ARBA" id="ARBA00023224"/>
    </source>
</evidence>
<feature type="transmembrane region" description="Helical" evidence="9">
    <location>
        <begin position="125"/>
        <end position="151"/>
    </location>
</feature>
<dbReference type="GO" id="GO:0004984">
    <property type="term" value="F:olfactory receptor activity"/>
    <property type="evidence" value="ECO:0007669"/>
    <property type="project" value="InterPro"/>
</dbReference>
<keyword evidence="6 9" id="KW-0472">Membrane</keyword>
<keyword evidence="4 9" id="KW-0552">Olfaction</keyword>
<dbReference type="AlphaFoldDB" id="A0A6G1LNX5"/>
<dbReference type="Pfam" id="PF02949">
    <property type="entry name" value="7tm_6"/>
    <property type="match status" value="1"/>
</dbReference>
<dbReference type="PANTHER" id="PTHR21137:SF43">
    <property type="entry name" value="ODORANT RECEPTOR 47A-RELATED"/>
    <property type="match status" value="1"/>
</dbReference>
<keyword evidence="7 9" id="KW-0675">Receptor</keyword>
<evidence type="ECO:0000313" key="11">
    <source>
        <dbReference type="Proteomes" id="UP000479987"/>
    </source>
</evidence>
<feature type="transmembrane region" description="Helical" evidence="9">
    <location>
        <begin position="268"/>
        <end position="291"/>
    </location>
</feature>
<dbReference type="PANTHER" id="PTHR21137">
    <property type="entry name" value="ODORANT RECEPTOR"/>
    <property type="match status" value="1"/>
</dbReference>
<comment type="similarity">
    <text evidence="9">Belongs to the insect chemoreceptor superfamily. Heteromeric odorant receptor channel (TC 1.A.69) family.</text>
</comment>
<dbReference type="Proteomes" id="UP000479987">
    <property type="component" value="Unassembled WGS sequence"/>
</dbReference>
<evidence type="ECO:0000256" key="9">
    <source>
        <dbReference type="RuleBase" id="RU351113"/>
    </source>
</evidence>
<dbReference type="GO" id="GO:0007165">
    <property type="term" value="P:signal transduction"/>
    <property type="evidence" value="ECO:0007669"/>
    <property type="project" value="UniProtKB-KW"/>
</dbReference>
<keyword evidence="11" id="KW-1185">Reference proteome</keyword>
<gene>
    <name evidence="10" type="primary">Or-320</name>
    <name evidence="10" type="synonym">Nful_v1.0-Or-320</name>
    <name evidence="10" type="ORF">NFUL_NFUL000390</name>
</gene>
<dbReference type="GO" id="GO:0005549">
    <property type="term" value="F:odorant binding"/>
    <property type="evidence" value="ECO:0007669"/>
    <property type="project" value="InterPro"/>
</dbReference>
<keyword evidence="5 9" id="KW-1133">Transmembrane helix</keyword>
<organism evidence="10 11">
    <name type="scientific">Nylanderia fulva</name>
    <dbReference type="NCBI Taxonomy" id="613905"/>
    <lineage>
        <taxon>Eukaryota</taxon>
        <taxon>Metazoa</taxon>
        <taxon>Ecdysozoa</taxon>
        <taxon>Arthropoda</taxon>
        <taxon>Hexapoda</taxon>
        <taxon>Insecta</taxon>
        <taxon>Pterygota</taxon>
        <taxon>Neoptera</taxon>
        <taxon>Endopterygota</taxon>
        <taxon>Hymenoptera</taxon>
        <taxon>Apocrita</taxon>
        <taxon>Aculeata</taxon>
        <taxon>Formicoidea</taxon>
        <taxon>Formicidae</taxon>
        <taxon>Formicinae</taxon>
        <taxon>Nylanderia</taxon>
    </lineage>
</organism>
<protein>
    <recommendedName>
        <fullName evidence="9">Odorant receptor</fullName>
    </recommendedName>
</protein>
<evidence type="ECO:0000256" key="4">
    <source>
        <dbReference type="ARBA" id="ARBA00022725"/>
    </source>
</evidence>
<evidence type="ECO:0000256" key="7">
    <source>
        <dbReference type="ARBA" id="ARBA00023170"/>
    </source>
</evidence>
<keyword evidence="3 9" id="KW-0812">Transmembrane</keyword>
<name>A0A6G1LNX5_9HYME</name>
<feature type="transmembrane region" description="Helical" evidence="9">
    <location>
        <begin position="190"/>
        <end position="210"/>
    </location>
</feature>
<proteinExistence type="inferred from homology"/>
<feature type="transmembrane region" description="Helical" evidence="9">
    <location>
        <begin position="65"/>
        <end position="84"/>
    </location>
</feature>
<comment type="caution">
    <text evidence="9">Lacks conserved residue(s) required for the propagation of feature annotation.</text>
</comment>
<keyword evidence="8 9" id="KW-0807">Transducer</keyword>
<feature type="transmembrane region" description="Helical" evidence="9">
    <location>
        <begin position="297"/>
        <end position="315"/>
    </location>
</feature>
<evidence type="ECO:0000256" key="6">
    <source>
        <dbReference type="ARBA" id="ARBA00023136"/>
    </source>
</evidence>
<evidence type="ECO:0000256" key="2">
    <source>
        <dbReference type="ARBA" id="ARBA00022606"/>
    </source>
</evidence>
<keyword evidence="2 9" id="KW-0716">Sensory transduction</keyword>
<evidence type="ECO:0000256" key="3">
    <source>
        <dbReference type="ARBA" id="ARBA00022692"/>
    </source>
</evidence>
<dbReference type="InterPro" id="IPR004117">
    <property type="entry name" value="7tm6_olfct_rcpt"/>
</dbReference>
<sequence length="374" mass="42978">MAERRDIWQSRCYTIPRVYMSLIGIWPYHTFRDRCLLFVPMFAFFLTILIPQLMYLLITAANLDDVFSCTLSMWITIIFSFKLWSLMMNNKKLRTCLETIEDDWSSLNTDAERAILRRHSAHGQYVTVTYGVFMQFLGILLIFKSLIVILLEDTSEATITSLAAESKLPFRVEYGEKFGQFLYPMTIHCYLAVFAHISITIVVDAFYIALVRHACGMFAIVGNDSDSNFELKPDKTKDNNYSKALDCLRKHLHVIQFAELIESTFSNIFLVSVCLNMISGSMIGIQVILNLNDAKDIVGPLAIYIAQLIHLFLYCKSNWYYTSGRCRKLFFLIINRSVLPCKITAGKIVSLSIESFGTVLKTSMSYFTMLRSFN</sequence>
<feature type="transmembrane region" description="Helical" evidence="9">
    <location>
        <begin position="35"/>
        <end position="59"/>
    </location>
</feature>